<keyword evidence="5 8" id="KW-0812">Transmembrane</keyword>
<dbReference type="RefSeq" id="WP_310911439.1">
    <property type="nucleotide sequence ID" value="NZ_JAVLVT010000002.1"/>
</dbReference>
<dbReference type="Pfam" id="PF04066">
    <property type="entry name" value="MrpF_PhaF"/>
    <property type="match status" value="1"/>
</dbReference>
<dbReference type="InterPro" id="IPR007208">
    <property type="entry name" value="MrpF/PhaF-like"/>
</dbReference>
<keyword evidence="7 8" id="KW-0472">Membrane</keyword>
<keyword evidence="6 8" id="KW-1133">Transmembrane helix</keyword>
<keyword evidence="10" id="KW-1185">Reference proteome</keyword>
<evidence type="ECO:0000313" key="9">
    <source>
        <dbReference type="EMBL" id="MDS1269910.1"/>
    </source>
</evidence>
<evidence type="ECO:0000256" key="3">
    <source>
        <dbReference type="ARBA" id="ARBA00022448"/>
    </source>
</evidence>
<protein>
    <submittedName>
        <fullName evidence="9">Monovalent cation/H+ antiporter complex subunit F</fullName>
    </submittedName>
</protein>
<sequence length="84" mass="8727">MTLLDIPMVAIGLVLVAVVVRAVLGPTQADRAVAADLAFFSFLALVALFGARLGADAAFDVVLIGTLTGFVSAVWLARLITRGR</sequence>
<accession>A0ABU2H4Y9</accession>
<name>A0ABU2H4Y9_9ACTN</name>
<evidence type="ECO:0000256" key="8">
    <source>
        <dbReference type="SAM" id="Phobius"/>
    </source>
</evidence>
<dbReference type="EMBL" id="JAVLVT010000002">
    <property type="protein sequence ID" value="MDS1269910.1"/>
    <property type="molecule type" value="Genomic_DNA"/>
</dbReference>
<evidence type="ECO:0000256" key="4">
    <source>
        <dbReference type="ARBA" id="ARBA00022475"/>
    </source>
</evidence>
<keyword evidence="4" id="KW-1003">Cell membrane</keyword>
<dbReference type="PANTHER" id="PTHR34702">
    <property type="entry name" value="NA(+)/H(+) ANTIPORTER SUBUNIT F1"/>
    <property type="match status" value="1"/>
</dbReference>
<proteinExistence type="inferred from homology"/>
<comment type="similarity">
    <text evidence="2">Belongs to the CPA3 antiporters (TC 2.A.63) subunit F family.</text>
</comment>
<evidence type="ECO:0000256" key="6">
    <source>
        <dbReference type="ARBA" id="ARBA00022989"/>
    </source>
</evidence>
<gene>
    <name evidence="9" type="ORF">RIF23_06335</name>
</gene>
<evidence type="ECO:0000256" key="7">
    <source>
        <dbReference type="ARBA" id="ARBA00023136"/>
    </source>
</evidence>
<dbReference type="Proteomes" id="UP001250214">
    <property type="component" value="Unassembled WGS sequence"/>
</dbReference>
<comment type="subcellular location">
    <subcellularLocation>
        <location evidence="1">Cell membrane</location>
        <topology evidence="1">Multi-pass membrane protein</topology>
    </subcellularLocation>
</comment>
<feature type="transmembrane region" description="Helical" evidence="8">
    <location>
        <begin position="6"/>
        <end position="24"/>
    </location>
</feature>
<comment type="caution">
    <text evidence="9">The sequence shown here is derived from an EMBL/GenBank/DDBJ whole genome shotgun (WGS) entry which is preliminary data.</text>
</comment>
<feature type="transmembrane region" description="Helical" evidence="8">
    <location>
        <begin position="33"/>
        <end position="51"/>
    </location>
</feature>
<feature type="transmembrane region" description="Helical" evidence="8">
    <location>
        <begin position="57"/>
        <end position="77"/>
    </location>
</feature>
<keyword evidence="3" id="KW-0813">Transport</keyword>
<dbReference type="PANTHER" id="PTHR34702:SF1">
    <property type="entry name" value="NA(+)_H(+) ANTIPORTER SUBUNIT F"/>
    <property type="match status" value="1"/>
</dbReference>
<evidence type="ECO:0000256" key="5">
    <source>
        <dbReference type="ARBA" id="ARBA00022692"/>
    </source>
</evidence>
<evidence type="ECO:0000256" key="2">
    <source>
        <dbReference type="ARBA" id="ARBA00009212"/>
    </source>
</evidence>
<evidence type="ECO:0000256" key="1">
    <source>
        <dbReference type="ARBA" id="ARBA00004651"/>
    </source>
</evidence>
<reference evidence="10" key="1">
    <citation type="submission" date="2023-07" db="EMBL/GenBank/DDBJ databases">
        <title>Novel species in the genus Lipingzhangella isolated from Sambhar Salt Lake.</title>
        <authorList>
            <person name="Jiya N."/>
            <person name="Kajale S."/>
            <person name="Sharma A."/>
        </authorList>
    </citation>
    <scope>NUCLEOTIDE SEQUENCE [LARGE SCALE GENOMIC DNA]</scope>
    <source>
        <strain evidence="10">LS1_29</strain>
    </source>
</reference>
<evidence type="ECO:0000313" key="10">
    <source>
        <dbReference type="Proteomes" id="UP001250214"/>
    </source>
</evidence>
<organism evidence="9 10">
    <name type="scientific">Lipingzhangella rawalii</name>
    <dbReference type="NCBI Taxonomy" id="2055835"/>
    <lineage>
        <taxon>Bacteria</taxon>
        <taxon>Bacillati</taxon>
        <taxon>Actinomycetota</taxon>
        <taxon>Actinomycetes</taxon>
        <taxon>Streptosporangiales</taxon>
        <taxon>Nocardiopsidaceae</taxon>
        <taxon>Lipingzhangella</taxon>
    </lineage>
</organism>